<protein>
    <submittedName>
        <fullName evidence="2">Uncharacterized protein</fullName>
    </submittedName>
</protein>
<accession>A0A176WLB2</accession>
<proteinExistence type="predicted"/>
<dbReference type="AlphaFoldDB" id="A0A176WLB2"/>
<feature type="compositionally biased region" description="Basic and acidic residues" evidence="1">
    <location>
        <begin position="1"/>
        <end position="20"/>
    </location>
</feature>
<organism evidence="2 3">
    <name type="scientific">Marchantia polymorpha subsp. ruderalis</name>
    <dbReference type="NCBI Taxonomy" id="1480154"/>
    <lineage>
        <taxon>Eukaryota</taxon>
        <taxon>Viridiplantae</taxon>
        <taxon>Streptophyta</taxon>
        <taxon>Embryophyta</taxon>
        <taxon>Marchantiophyta</taxon>
        <taxon>Marchantiopsida</taxon>
        <taxon>Marchantiidae</taxon>
        <taxon>Marchantiales</taxon>
        <taxon>Marchantiaceae</taxon>
        <taxon>Marchantia</taxon>
    </lineage>
</organism>
<feature type="region of interest" description="Disordered" evidence="1">
    <location>
        <begin position="364"/>
        <end position="414"/>
    </location>
</feature>
<feature type="compositionally biased region" description="Basic and acidic residues" evidence="1">
    <location>
        <begin position="398"/>
        <end position="414"/>
    </location>
</feature>
<keyword evidence="3" id="KW-1185">Reference proteome</keyword>
<comment type="caution">
    <text evidence="2">The sequence shown here is derived from an EMBL/GenBank/DDBJ whole genome shotgun (WGS) entry which is preliminary data.</text>
</comment>
<evidence type="ECO:0000313" key="2">
    <source>
        <dbReference type="EMBL" id="OAE33950.1"/>
    </source>
</evidence>
<evidence type="ECO:0000256" key="1">
    <source>
        <dbReference type="SAM" id="MobiDB-lite"/>
    </source>
</evidence>
<sequence>MAPNGRDGDHGGHYNPDEWKTSACRNARRSRQGNSPRSPLQALSPREVARRNSQASCCKTHVNIPAGDQFPVECTTDTFPQWNPCTKPVKPVSEFGYEATWRSSRAPIKVKDIIEPCTVCPSNSQFKPCSKYIATGTGAWSEKWKATKRYINPGLGEEKLWKPSLRTFEPKLGYELPYRPRIRPDTSSSGLETNQANFRPGRRHLLPHTALKREQPYPRKKHVQVVSEWVPPFRIAGEDYNSAPPKRDRSRATVPEYYEKHPPMSLAWETPDLPGRPSTATSRPGVRLIFSIQFWFHTDGKFLVHPLALVRLDTVWATSLSTCADGARSMKKYIPKGHMSHFEGNVCCVCKPGTTEKKVLRGRKATGPYYETDGRTVQQPADPEEVATELQVGTPVSEMRDQYRKYEVPKENEA</sequence>
<name>A0A176WLB2_MARPO</name>
<evidence type="ECO:0000313" key="3">
    <source>
        <dbReference type="Proteomes" id="UP000077202"/>
    </source>
</evidence>
<feature type="region of interest" description="Disordered" evidence="1">
    <location>
        <begin position="1"/>
        <end position="47"/>
    </location>
</feature>
<reference evidence="2" key="1">
    <citation type="submission" date="2016-03" db="EMBL/GenBank/DDBJ databases">
        <title>Mechanisms controlling the formation of the plant cell surface in tip-growing cells are functionally conserved among land plants.</title>
        <authorList>
            <person name="Honkanen S."/>
            <person name="Jones V.A."/>
            <person name="Morieri G."/>
            <person name="Champion C."/>
            <person name="Hetherington A.J."/>
            <person name="Kelly S."/>
            <person name="Saint-Marcoux D."/>
            <person name="Proust H."/>
            <person name="Prescott H."/>
            <person name="Dolan L."/>
        </authorList>
    </citation>
    <scope>NUCLEOTIDE SEQUENCE [LARGE SCALE GENOMIC DNA]</scope>
    <source>
        <tissue evidence="2">Whole gametophyte</tissue>
    </source>
</reference>
<dbReference type="EMBL" id="LVLJ01000469">
    <property type="protein sequence ID" value="OAE33950.1"/>
    <property type="molecule type" value="Genomic_DNA"/>
</dbReference>
<gene>
    <name evidence="2" type="ORF">AXG93_2953s1110</name>
</gene>
<dbReference type="Proteomes" id="UP000077202">
    <property type="component" value="Unassembled WGS sequence"/>
</dbReference>